<organism evidence="1">
    <name type="scientific">Amphimedon queenslandica</name>
    <name type="common">Sponge</name>
    <dbReference type="NCBI Taxonomy" id="400682"/>
    <lineage>
        <taxon>Eukaryota</taxon>
        <taxon>Metazoa</taxon>
        <taxon>Porifera</taxon>
        <taxon>Demospongiae</taxon>
        <taxon>Heteroscleromorpha</taxon>
        <taxon>Haplosclerida</taxon>
        <taxon>Niphatidae</taxon>
        <taxon>Amphimedon</taxon>
    </lineage>
</organism>
<dbReference type="AlphaFoldDB" id="A0A1X7T037"/>
<accession>A0A1X7T037</accession>
<protein>
    <submittedName>
        <fullName evidence="1">Uncharacterized protein</fullName>
    </submittedName>
</protein>
<dbReference type="InParanoid" id="A0A1X7T037"/>
<evidence type="ECO:0000313" key="1">
    <source>
        <dbReference type="EnsemblMetazoa" id="Aqu2.1.07773_001"/>
    </source>
</evidence>
<sequence>MDKAGESVMVWLRTIGKQVYSLATRLATSVLGFASQTQTVVSNKTYYLIISIPMDEAGESVMVWLKTIGKQVYSLATRLATSTLGFASQTVVSIPEMETQLEKSCCMLSNNVDEASQGTIFQHQGPLYLLTCHHVIPSGKKSSGWRVSIYPEESNDLGKDKSIGNGERSEDSCLDLCLDEGIVGRAISCCGEDGILGKYEHFNKPCPFDLDFILLELNSSKLEKMRSKFVDLRPSIDAINVLERDQEPSNFFQDSNDDDSDVCGGFSSGAPMYATHKSNQPVLYGMHTCHGGEEDDDGSPYFPDFPLRKTPMHIPLLWAVFLRYEKNTSMLKEGSLLVKIAQEIYDDLVRSSHAQAQLEGEEKKMFDLVEQFLTYEDPEKSFAIGLEGASIESSPESTCPSQTTGLVSPQQSFATEMTSGGSGQRHYNRLCFRHQQF</sequence>
<reference evidence="1" key="1">
    <citation type="submission" date="2017-05" db="UniProtKB">
        <authorList>
            <consortium name="EnsemblMetazoa"/>
        </authorList>
    </citation>
    <scope>IDENTIFICATION</scope>
</reference>
<proteinExistence type="predicted"/>
<name>A0A1X7T037_AMPQE</name>
<dbReference type="EnsemblMetazoa" id="Aqu2.1.07773_001">
    <property type="protein sequence ID" value="Aqu2.1.07773_001"/>
    <property type="gene ID" value="Aqu2.1.07773"/>
</dbReference>